<keyword evidence="3" id="KW-1185">Reference proteome</keyword>
<evidence type="ECO:0000313" key="4">
    <source>
        <dbReference type="RefSeq" id="XP_047741328.1"/>
    </source>
</evidence>
<feature type="chain" id="PRO_5037563481" evidence="2">
    <location>
        <begin position="18"/>
        <end position="1853"/>
    </location>
</feature>
<feature type="compositionally biased region" description="Gly residues" evidence="1">
    <location>
        <begin position="432"/>
        <end position="452"/>
    </location>
</feature>
<feature type="compositionally biased region" description="Polar residues" evidence="1">
    <location>
        <begin position="572"/>
        <end position="588"/>
    </location>
</feature>
<feature type="region of interest" description="Disordered" evidence="1">
    <location>
        <begin position="1685"/>
        <end position="1704"/>
    </location>
</feature>
<feature type="compositionally biased region" description="Gly residues" evidence="1">
    <location>
        <begin position="406"/>
        <end position="419"/>
    </location>
</feature>
<keyword evidence="2" id="KW-0732">Signal</keyword>
<feature type="compositionally biased region" description="Polar residues" evidence="1">
    <location>
        <begin position="610"/>
        <end position="628"/>
    </location>
</feature>
<evidence type="ECO:0000313" key="3">
    <source>
        <dbReference type="Proteomes" id="UP000694843"/>
    </source>
</evidence>
<evidence type="ECO:0000256" key="1">
    <source>
        <dbReference type="SAM" id="MobiDB-lite"/>
    </source>
</evidence>
<feature type="region of interest" description="Disordered" evidence="1">
    <location>
        <begin position="842"/>
        <end position="893"/>
    </location>
</feature>
<sequence length="1853" mass="191722">MLKILVAVLGLMSTVLADHPSPSYGPPPSTYGPPPPTYGPPPKATYGPPPKATYGPPPKATYGPPPPSYGPPPKATYGPPPPTYGPPPTSYAPPPIPHGAEILLLQLDEGGGGKGKGGGGGGKGKGGGLFGGGLFGGGKGKGGGGGGYEEYDEGYGGGYESYDHNEGGGKGKGKGFWDFDLMKGIKGMFSKGKGGDDYDYEYELEPILTYGPPPKSYGPPVSYGPPPTSYGPPPPTYGPPPPTYGPPPKSYGPPPATYGPPPKAHPPPPPVLLIPVGGGGGKGKGGGGGGKGKGGGGGGKGKGGGYLDSMMDTIKKAGSAYDKAFKNIMSFGKGKGGGGKGGGKGSGGKKGGTEEIIPIIIYGPPPPPPPVYKQPLPSYGPPVSTYGPPPSLYGPAAPSSSYGVPHGHGGGGFGGGHSGHGPPKPSDIISINGGGGYGSGGHGGDFGGGHGHGFGGGHGHDFGGGFDGGHGKGIGGGHGGGGGSHGGHGKGFGGGHGGGGGFGDIHSSVSELSSGYAPPPTEVYTPPSESYSAPAEIKGSHAGGSFISSSQATGSLHSSAGSLSSQYGAPPQSKTVTTHASSGGQNSIIVDFNRGTAITTGYAPPPPSNEVYTPPQQSSHGLSLQDSYTPPAESYSAPSSGSGNFRFPGSAESDNYVAPSSQHSGSGSFGSSASLAAGQNFKVSAESCENCDVNPWVPMPPVGAAPALSIPSRPLGPSGTYREHIPPTAEPQQTYIAPTTGQSIISVDTPSSVYEGPDSNSLNPVRLQPTFTQSFRQHSSDEVLFPAGPAPVSVQSGVSGEVHAPAPIDVLPPSVLHGSAANSIVSQGGISDNDFQGVLSNLPQLPLETESPVTKRGRESKSDDLGIQKLIGTELSKQDQPISQTPEPRKISQSERTLLQQYPAEGSLSNVLSGGFGDIKPVVISADEFAAITGGLTDGVSIRLLGEAPKNFDVQQLQNLISDSNAGVEITSPQQLIHSTRSSVSAAPVVAASPSPAPSPDSFVELPNVHKLEPSFVNKNVQLSQPQLIHSSQGTPNPPQVVSLSQPQVLSVGQPQFLGASQPQIVGFSGGDSQGFFSGENNGLSNLPEIQQLQNFGSGLSQHTFQEQSSGHLQSQGQLQPDLVSNEQIGHQQQLQSLDNHNPSFQSILESVDVRSALKSSKDSTLSQPLPVFTNSHTNDQLLSGSDNIPQSQVQVSLPPPQSSISSSIVNAGGEVGQRGSATVQRGTLLGSTIGEVINPESLFRIKESNDDDSTELPSSQVFRFNSQQFQNVNTQQFQSVNSDQLQNTLRLNNLGQSSFVGASQGNPSQPQTLFVSDPQVVGVSLPQPVSVSQPRLVEPNNQFTVLPHGDISDEDIEPAQLLRLSRSQGSSSSNKNVNSLRSNNRGESKDFLTFEKMLEHSFGPDTEQDLKLKEPAKLLKTPDMSSLPLEKPTDSSPPVFPPFTGSSNKQQSTSIQKAVLNYSSTDSDVPFKGSLIEGSSFLGTVTLPARTSQRHRSRAIAESSRLPDDLSTSSSINTESLQSPNKLSVIQPDSVAKASGKRIKSVRVTSSARVEGPSRTAASAGSQEPSVQYTAPGQQVFFNFGSQGSDPQRSTRTVTQNKGSGNNLESQNEKSKSDANENIITRLTTQVTTATDDPTKLPTTVQQLQASFSVETIPTNSTTLKSTTLPITTSRPAIRFDPSEIKSKNNYDDAGDENSTEVVTTTRPIRLRPVVRRPGVRRRRVRPVNKASNFNPRSRGEQKNVKKGLQLDSADPTASTEIATQASTTVSIYERAKLLNTDDIIENSTNEQSTSGSKRLIVKGTRVTSSTTTISPGQIKGTNYASDTDSGIPFGARLNSKKDTIENTNTGN</sequence>
<feature type="compositionally biased region" description="Pro residues" evidence="1">
    <location>
        <begin position="23"/>
        <end position="97"/>
    </location>
</feature>
<feature type="compositionally biased region" description="Basic residues" evidence="1">
    <location>
        <begin position="1717"/>
        <end position="1728"/>
    </location>
</feature>
<dbReference type="Proteomes" id="UP000694843">
    <property type="component" value="Unplaced"/>
</dbReference>
<feature type="region of interest" description="Disordered" evidence="1">
    <location>
        <begin position="1586"/>
        <end position="1622"/>
    </location>
</feature>
<feature type="region of interest" description="Disordered" evidence="1">
    <location>
        <begin position="1160"/>
        <end position="1187"/>
    </location>
</feature>
<dbReference type="GeneID" id="108682713"/>
<feature type="region of interest" description="Disordered" evidence="1">
    <location>
        <begin position="1422"/>
        <end position="1453"/>
    </location>
</feature>
<feature type="compositionally biased region" description="Polar residues" evidence="1">
    <location>
        <begin position="1561"/>
        <end position="1572"/>
    </location>
</feature>
<feature type="compositionally biased region" description="Polar residues" evidence="1">
    <location>
        <begin position="1163"/>
        <end position="1187"/>
    </location>
</feature>
<feature type="compositionally biased region" description="Low complexity" evidence="1">
    <location>
        <begin position="1365"/>
        <end position="1384"/>
    </location>
</feature>
<dbReference type="PANTHER" id="PTHR48125">
    <property type="entry name" value="LP07818P1"/>
    <property type="match status" value="1"/>
</dbReference>
<feature type="compositionally biased region" description="Polar residues" evidence="1">
    <location>
        <begin position="1586"/>
        <end position="1611"/>
    </location>
</feature>
<feature type="compositionally biased region" description="Low complexity" evidence="1">
    <location>
        <begin position="658"/>
        <end position="673"/>
    </location>
</feature>
<feature type="region of interest" description="Disordered" evidence="1">
    <location>
        <begin position="390"/>
        <end position="452"/>
    </location>
</feature>
<feature type="region of interest" description="Disordered" evidence="1">
    <location>
        <begin position="211"/>
        <end position="301"/>
    </location>
</feature>
<feature type="signal peptide" evidence="2">
    <location>
        <begin position="1"/>
        <end position="17"/>
    </location>
</feature>
<protein>
    <submittedName>
        <fullName evidence="4">Mucin-4 isoform X1</fullName>
    </submittedName>
</protein>
<dbReference type="RefSeq" id="XP_047741328.1">
    <property type="nucleotide sequence ID" value="XM_047885372.1"/>
</dbReference>
<feature type="region of interest" description="Disordered" evidence="1">
    <location>
        <begin position="1365"/>
        <end position="1386"/>
    </location>
</feature>
<name>A0A979FXD0_HYAAZ</name>
<feature type="region of interest" description="Disordered" evidence="1">
    <location>
        <begin position="465"/>
        <end position="673"/>
    </location>
</feature>
<organism evidence="3 4">
    <name type="scientific">Hyalella azteca</name>
    <name type="common">Amphipod</name>
    <dbReference type="NCBI Taxonomy" id="294128"/>
    <lineage>
        <taxon>Eukaryota</taxon>
        <taxon>Metazoa</taxon>
        <taxon>Ecdysozoa</taxon>
        <taxon>Arthropoda</taxon>
        <taxon>Crustacea</taxon>
        <taxon>Multicrustacea</taxon>
        <taxon>Malacostraca</taxon>
        <taxon>Eumalacostraca</taxon>
        <taxon>Peracarida</taxon>
        <taxon>Amphipoda</taxon>
        <taxon>Senticaudata</taxon>
        <taxon>Talitrida</taxon>
        <taxon>Talitroidea</taxon>
        <taxon>Hyalellidae</taxon>
        <taxon>Hyalella</taxon>
    </lineage>
</organism>
<evidence type="ECO:0000256" key="2">
    <source>
        <dbReference type="SAM" id="SignalP"/>
    </source>
</evidence>
<feature type="region of interest" description="Disordered" evidence="1">
    <location>
        <begin position="1491"/>
        <end position="1572"/>
    </location>
</feature>
<feature type="region of interest" description="Disordered" evidence="1">
    <location>
        <begin position="1717"/>
        <end position="1759"/>
    </location>
</feature>
<dbReference type="OrthoDB" id="10223875at2759"/>
<feature type="compositionally biased region" description="Gly residues" evidence="1">
    <location>
        <begin position="276"/>
        <end position="301"/>
    </location>
</feature>
<dbReference type="PANTHER" id="PTHR48125:SF12">
    <property type="entry name" value="AT HOOK TRANSCRIPTION FACTOR FAMILY-RELATED"/>
    <property type="match status" value="1"/>
</dbReference>
<feature type="compositionally biased region" description="Low complexity" evidence="1">
    <location>
        <begin position="554"/>
        <end position="565"/>
    </location>
</feature>
<feature type="region of interest" description="Disordered" evidence="1">
    <location>
        <begin position="20"/>
        <end position="97"/>
    </location>
</feature>
<feature type="compositionally biased region" description="Pro residues" evidence="1">
    <location>
        <begin position="211"/>
        <end position="272"/>
    </location>
</feature>
<feature type="region of interest" description="Disordered" evidence="1">
    <location>
        <begin position="708"/>
        <end position="733"/>
    </location>
</feature>
<feature type="compositionally biased region" description="Basic and acidic residues" evidence="1">
    <location>
        <begin position="856"/>
        <end position="866"/>
    </location>
</feature>
<feature type="compositionally biased region" description="Gly residues" evidence="1">
    <location>
        <begin position="465"/>
        <end position="503"/>
    </location>
</feature>
<proteinExistence type="predicted"/>
<gene>
    <name evidence="4" type="primary">LOC108682713</name>
</gene>
<accession>A0A979FXD0</accession>
<dbReference type="PRINTS" id="PR01217">
    <property type="entry name" value="PRICHEXTENSN"/>
</dbReference>
<feature type="compositionally biased region" description="Polar residues" evidence="1">
    <location>
        <begin position="1511"/>
        <end position="1529"/>
    </location>
</feature>
<reference evidence="4" key="1">
    <citation type="submission" date="2025-08" db="UniProtKB">
        <authorList>
            <consortium name="RefSeq"/>
        </authorList>
    </citation>
    <scope>IDENTIFICATION</scope>
    <source>
        <tissue evidence="4">Whole organism</tissue>
    </source>
</reference>